<organism evidence="1 2">
    <name type="scientific">Lactobacillus amylovorus</name>
    <dbReference type="NCBI Taxonomy" id="1604"/>
    <lineage>
        <taxon>Bacteria</taxon>
        <taxon>Bacillati</taxon>
        <taxon>Bacillota</taxon>
        <taxon>Bacilli</taxon>
        <taxon>Lactobacillales</taxon>
        <taxon>Lactobacillaceae</taxon>
        <taxon>Lactobacillus</taxon>
    </lineage>
</organism>
<gene>
    <name evidence="1" type="ORF">ODV15_09575</name>
</gene>
<reference evidence="1" key="1">
    <citation type="journal article" date="2022" name="Microorganisms">
        <title>Antibiotic Susceptibility, Resistance Gene Determinants and Corresponding Genomic Regions in Lactobacillus amylovorus Isolates Derived from Wild Boars and Domestic Pigs.</title>
        <authorList>
            <person name="Moravkova M."/>
            <person name="Kostovova I."/>
            <person name="Kavanova K."/>
            <person name="Pechar R."/>
            <person name="Stanek S."/>
            <person name="Brychta A."/>
            <person name="Zeman M."/>
            <person name="Kubasova T."/>
        </authorList>
    </citation>
    <scope>NUCLEOTIDE SEQUENCE</scope>
    <source>
        <strain evidence="1">M356A</strain>
    </source>
</reference>
<dbReference type="RefSeq" id="WP_271870709.1">
    <property type="nucleotide sequence ID" value="NZ_JAOTGU010000019.1"/>
</dbReference>
<accession>A0A9X4AD72</accession>
<evidence type="ECO:0000313" key="1">
    <source>
        <dbReference type="EMBL" id="MDB6262789.1"/>
    </source>
</evidence>
<name>A0A9X4AD72_LACAM</name>
<proteinExistence type="predicted"/>
<protein>
    <submittedName>
        <fullName evidence="1">Uncharacterized protein</fullName>
    </submittedName>
</protein>
<dbReference type="Proteomes" id="UP001143700">
    <property type="component" value="Unassembled WGS sequence"/>
</dbReference>
<comment type="caution">
    <text evidence="1">The sequence shown here is derived from an EMBL/GenBank/DDBJ whole genome shotgun (WGS) entry which is preliminary data.</text>
</comment>
<dbReference type="AlphaFoldDB" id="A0A9X4AD72"/>
<evidence type="ECO:0000313" key="2">
    <source>
        <dbReference type="Proteomes" id="UP001143700"/>
    </source>
</evidence>
<dbReference type="EMBL" id="JAOTGU010000019">
    <property type="protein sequence ID" value="MDB6262789.1"/>
    <property type="molecule type" value="Genomic_DNA"/>
</dbReference>
<sequence>MSAISVNYKGIEYPSLTALAHAFNIPESTVKDRWRRGIRTPEELIKSYRKSKQQLNITYQEKNFHTFNSLSRVCHISPSTLRDRYNHGLRDEKLFAKPKDRKKRRTNQNFSINYKGKNYTTFTSLSIETGISKSTIRDRWNSGIRDPKLLIGGNSYKDKLDITYQGTIYHTYNSLARACGINASTLRDRHNHGLRGSALFIKPKVTKKRKPKQEISIKYQGKKYTTFSSLARKTGISKNTIRDRWNRGIHDPNLLVKTQVVSSKKKNKRSNLNKTGHTIIFREKTYNSLSEFARTNRRSPRLVQRRWNRGIRDPEKLIAPPDPKYQHKSVYVKQYELVVRGEKYTSIASLARKYDLKPAVISKRIRDGKTGEDLIKPVRTFRKTSSIDYKGKHYQNLAEFARDNNLEYSIVYSRWKYGVHDAELLARPVKNNKLILNNISKKDAEKVVRFLHERNLISTKELAEKVNFRVESLRNYSSRRSEAIKSIGLTPQDLVRVRFTSEEIRSLHNKAILPRYAFKPIAVKHINARSQELASKNLVIIPQTDFKYFWDADKKEVYSCRNAKDKNIFYQVKKKENGIFNLRIRLKHCLFTKSDIEDLIKNPQIEWNLLISKKQITNSLKGMKEFELILKKALEIQHTRYDLDGHKHVGITEKELHKLLKKIKTND</sequence>
<reference evidence="1" key="2">
    <citation type="submission" date="2022-10" db="EMBL/GenBank/DDBJ databases">
        <authorList>
            <person name="Kostovova I."/>
            <person name="Moravkova M."/>
            <person name="Pechar R."/>
        </authorList>
    </citation>
    <scope>NUCLEOTIDE SEQUENCE</scope>
    <source>
        <strain evidence="1">M356A</strain>
    </source>
</reference>